<feature type="transmembrane region" description="Helical" evidence="2">
    <location>
        <begin position="263"/>
        <end position="282"/>
    </location>
</feature>
<dbReference type="GO" id="GO:0022904">
    <property type="term" value="P:respiratory electron transport chain"/>
    <property type="evidence" value="ECO:0007669"/>
    <property type="project" value="InterPro"/>
</dbReference>
<dbReference type="AlphaFoldDB" id="A0A5K7SFU4"/>
<keyword evidence="2" id="KW-0472">Membrane</keyword>
<organism evidence="4 5">
    <name type="scientific">Aquipluma nitroreducens</name>
    <dbReference type="NCBI Taxonomy" id="2010828"/>
    <lineage>
        <taxon>Bacteria</taxon>
        <taxon>Pseudomonadati</taxon>
        <taxon>Bacteroidota</taxon>
        <taxon>Bacteroidia</taxon>
        <taxon>Marinilabiliales</taxon>
        <taxon>Prolixibacteraceae</taxon>
        <taxon>Aquipluma</taxon>
    </lineage>
</organism>
<dbReference type="PANTHER" id="PTHR35038:SF8">
    <property type="entry name" value="C-TYPE POLYHEME CYTOCHROME OMCC"/>
    <property type="match status" value="1"/>
</dbReference>
<evidence type="ECO:0000313" key="4">
    <source>
        <dbReference type="EMBL" id="BBE20307.1"/>
    </source>
</evidence>
<dbReference type="InterPro" id="IPR036280">
    <property type="entry name" value="Multihaem_cyt_sf"/>
</dbReference>
<dbReference type="SUPFAM" id="SSF81342">
    <property type="entry name" value="Transmembrane di-heme cytochromes"/>
    <property type="match status" value="1"/>
</dbReference>
<accession>A0A5K7SFU4</accession>
<dbReference type="PROSITE" id="PS51002">
    <property type="entry name" value="CYTB_NTER"/>
    <property type="match status" value="1"/>
</dbReference>
<protein>
    <submittedName>
        <fullName evidence="4">Cytochrome c family protein</fullName>
    </submittedName>
</protein>
<dbReference type="GO" id="GO:0009055">
    <property type="term" value="F:electron transfer activity"/>
    <property type="evidence" value="ECO:0007669"/>
    <property type="project" value="InterPro"/>
</dbReference>
<feature type="transmembrane region" description="Helical" evidence="2">
    <location>
        <begin position="59"/>
        <end position="77"/>
    </location>
</feature>
<gene>
    <name evidence="4" type="ORF">AQPE_4498</name>
</gene>
<dbReference type="SUPFAM" id="SSF48695">
    <property type="entry name" value="Multiheme cytochromes"/>
    <property type="match status" value="2"/>
</dbReference>
<sequence>MMRLQKVKKFLQFDTAGWIASSSLLICAVSGILLAIPYDFTHAHQSVSELLLYNPAGSLVRNLHYWSAQLFFIFSVIHVYDHMSKSTETNVRNRRTWLILCLALGFMGYEMISGFILKGDAAGIQAQRILASLLESVPFFGKLLSSAFTGVGENSQVVYIQHVATGTILLFIAVYDHVKTIWPKRKSWLIVFSIILILSVPFRAPLGQADSSQVKGPWFFVGIQEMLHLTSHPVYIIILILLLLIIIYFLPRFRRNYRRLTKRILLVAGIFYLMMTLIALLFRGENWEWKSWNENKLSEERLLIFDPINLFSSNDQKVIPENQRRESCLLCHASMKGLSESHNPSVMGCVACHKGDAYATGKTMAHRNMILVPGNFSNVRQTCGTKNCHADITDRMQKSLMTSQSGIIAVDKFVFGESTSLNDTFHVKNLGHSAADTHLRNLCAGCHLSMEKTKTGNADWLERGGGCNACHLHYSDDATASMKRMQTKTSGATEEIHPTIDIQVSNDRCLSCHSRSGRISLSYEGWNERGEGAPENSHTQTKVLPDNRVVEFVQADVHHQKGMACVDCHTSYDLMGDGKHHTHKEDAVSVQCVDCHTTGKANSIAVSSLPDKESQMIAWLRKTDPKTKVVLTTKNQHPIMNTRVDSLDRIFLTDKLTGKDHESKPAASVCTKGKGHSRLSCEACHTAWVPQCIGCHNSYERETAGFDLLTGKTTKSTWVEFAGNSFAEPPVLGVNSVTNQVVTAMPGMVLSIDKKSFEKGKGKSFHRLYAPTSGHTTQREGRSCKSCHNDPLAIGFGRGELIFKQAGNVGNWTFEPRFALNPNDNLPEDAWIGFLQEAKPPFATRDWLRPFNVSEQKRILEVGACLNCHDEKSKVMNQALENYEQTLARRSKNCVLVK</sequence>
<keyword evidence="2" id="KW-0812">Transmembrane</keyword>
<evidence type="ECO:0000256" key="1">
    <source>
        <dbReference type="ARBA" id="ARBA00022729"/>
    </source>
</evidence>
<dbReference type="KEGG" id="anf:AQPE_4498"/>
<dbReference type="Proteomes" id="UP001193389">
    <property type="component" value="Chromosome"/>
</dbReference>
<dbReference type="GO" id="GO:0016491">
    <property type="term" value="F:oxidoreductase activity"/>
    <property type="evidence" value="ECO:0007669"/>
    <property type="project" value="InterPro"/>
</dbReference>
<evidence type="ECO:0000313" key="5">
    <source>
        <dbReference type="Proteomes" id="UP001193389"/>
    </source>
</evidence>
<feature type="transmembrane region" description="Helical" evidence="2">
    <location>
        <begin position="234"/>
        <end position="251"/>
    </location>
</feature>
<dbReference type="InterPro" id="IPR027387">
    <property type="entry name" value="Cytb/b6-like_sf"/>
</dbReference>
<dbReference type="Gene3D" id="1.20.810.10">
    <property type="entry name" value="Cytochrome Bc1 Complex, Chain C"/>
    <property type="match status" value="1"/>
</dbReference>
<evidence type="ECO:0000256" key="2">
    <source>
        <dbReference type="SAM" id="Phobius"/>
    </source>
</evidence>
<evidence type="ECO:0000259" key="3">
    <source>
        <dbReference type="PROSITE" id="PS51002"/>
    </source>
</evidence>
<dbReference type="InterPro" id="IPR016174">
    <property type="entry name" value="Di-haem_cyt_TM"/>
</dbReference>
<feature type="transmembrane region" description="Helical" evidence="2">
    <location>
        <begin position="129"/>
        <end position="151"/>
    </location>
</feature>
<feature type="domain" description="Cytochrome b/b6 N-terminal region profile" evidence="3">
    <location>
        <begin position="1"/>
        <end position="206"/>
    </location>
</feature>
<feature type="transmembrane region" description="Helical" evidence="2">
    <location>
        <begin position="157"/>
        <end position="175"/>
    </location>
</feature>
<feature type="transmembrane region" description="Helical" evidence="2">
    <location>
        <begin position="187"/>
        <end position="204"/>
    </location>
</feature>
<keyword evidence="5" id="KW-1185">Reference proteome</keyword>
<dbReference type="PANTHER" id="PTHR35038">
    <property type="entry name" value="DISSIMILATORY SULFITE REDUCTASE SIRA"/>
    <property type="match status" value="1"/>
</dbReference>
<proteinExistence type="predicted"/>
<name>A0A5K7SFU4_9BACT</name>
<keyword evidence="1" id="KW-0732">Signal</keyword>
<keyword evidence="2" id="KW-1133">Transmembrane helix</keyword>
<dbReference type="EMBL" id="AP018694">
    <property type="protein sequence ID" value="BBE20307.1"/>
    <property type="molecule type" value="Genomic_DNA"/>
</dbReference>
<dbReference type="GO" id="GO:0016020">
    <property type="term" value="C:membrane"/>
    <property type="evidence" value="ECO:0007669"/>
    <property type="project" value="InterPro"/>
</dbReference>
<feature type="transmembrane region" description="Helical" evidence="2">
    <location>
        <begin position="16"/>
        <end position="38"/>
    </location>
</feature>
<feature type="transmembrane region" description="Helical" evidence="2">
    <location>
        <begin position="97"/>
        <end position="117"/>
    </location>
</feature>
<reference evidence="4" key="1">
    <citation type="journal article" date="2020" name="Int. J. Syst. Evol. Microbiol.">
        <title>Aquipluma nitroreducens gen. nov. sp. nov., a novel facultatively anaerobic bacterium isolated from a freshwater lake.</title>
        <authorList>
            <person name="Watanabe M."/>
            <person name="Kojima H."/>
            <person name="Fukui M."/>
        </authorList>
    </citation>
    <scope>NUCLEOTIDE SEQUENCE</scope>
    <source>
        <strain evidence="4">MeG22</strain>
    </source>
</reference>
<dbReference type="Pfam" id="PF00033">
    <property type="entry name" value="Cytochrome_B"/>
    <property type="match status" value="1"/>
</dbReference>
<dbReference type="InterPro" id="IPR051829">
    <property type="entry name" value="Multiheme_Cytochr_ET"/>
</dbReference>
<dbReference type="RefSeq" id="WP_318348467.1">
    <property type="nucleotide sequence ID" value="NZ_AP018694.1"/>
</dbReference>
<dbReference type="InterPro" id="IPR005797">
    <property type="entry name" value="Cyt_b/b6_N"/>
</dbReference>